<dbReference type="RefSeq" id="WP_188429820.1">
    <property type="nucleotide sequence ID" value="NZ_BMEX01000002.1"/>
</dbReference>
<name>A0ABQ1G4Q8_9BACL</name>
<evidence type="ECO:0000313" key="2">
    <source>
        <dbReference type="EMBL" id="GGA36305.1"/>
    </source>
</evidence>
<comment type="caution">
    <text evidence="2">The sequence shown here is derived from an EMBL/GenBank/DDBJ whole genome shotgun (WGS) entry which is preliminary data.</text>
</comment>
<gene>
    <name evidence="2" type="ORF">GCM10007416_06490</name>
</gene>
<keyword evidence="3" id="KW-1185">Reference proteome</keyword>
<proteinExistence type="predicted"/>
<reference evidence="3" key="1">
    <citation type="journal article" date="2019" name="Int. J. Syst. Evol. Microbiol.">
        <title>The Global Catalogue of Microorganisms (GCM) 10K type strain sequencing project: providing services to taxonomists for standard genome sequencing and annotation.</title>
        <authorList>
            <consortium name="The Broad Institute Genomics Platform"/>
            <consortium name="The Broad Institute Genome Sequencing Center for Infectious Disease"/>
            <person name="Wu L."/>
            <person name="Ma J."/>
        </authorList>
    </citation>
    <scope>NUCLEOTIDE SEQUENCE [LARGE SCALE GENOMIC DNA]</scope>
    <source>
        <strain evidence="3">CGMCC 1.12404</strain>
    </source>
</reference>
<feature type="compositionally biased region" description="Basic and acidic residues" evidence="1">
    <location>
        <begin position="36"/>
        <end position="46"/>
    </location>
</feature>
<protein>
    <submittedName>
        <fullName evidence="2">Uncharacterized protein</fullName>
    </submittedName>
</protein>
<feature type="region of interest" description="Disordered" evidence="1">
    <location>
        <begin position="1"/>
        <end position="52"/>
    </location>
</feature>
<sequence>MTKRVGEGESPATNPVKGGLERNGIEGTGDGGSADRSNRVEPRETSRPYGSGACFRGVEGFFMLSFGGGME</sequence>
<dbReference type="Proteomes" id="UP000617979">
    <property type="component" value="Unassembled WGS sequence"/>
</dbReference>
<evidence type="ECO:0000313" key="3">
    <source>
        <dbReference type="Proteomes" id="UP000617979"/>
    </source>
</evidence>
<accession>A0ABQ1G4Q8</accession>
<dbReference type="EMBL" id="BMEX01000002">
    <property type="protein sequence ID" value="GGA36305.1"/>
    <property type="molecule type" value="Genomic_DNA"/>
</dbReference>
<organism evidence="2 3">
    <name type="scientific">Kroppenstedtia guangzhouensis</name>
    <dbReference type="NCBI Taxonomy" id="1274356"/>
    <lineage>
        <taxon>Bacteria</taxon>
        <taxon>Bacillati</taxon>
        <taxon>Bacillota</taxon>
        <taxon>Bacilli</taxon>
        <taxon>Bacillales</taxon>
        <taxon>Thermoactinomycetaceae</taxon>
        <taxon>Kroppenstedtia</taxon>
    </lineage>
</organism>
<evidence type="ECO:0000256" key="1">
    <source>
        <dbReference type="SAM" id="MobiDB-lite"/>
    </source>
</evidence>